<dbReference type="PANTHER" id="PTHR42859:SF17">
    <property type="entry name" value="ELECTRON TRANSPORT PROTEIN HYDN-RELATED"/>
    <property type="match status" value="1"/>
</dbReference>
<dbReference type="InterPro" id="IPR000595">
    <property type="entry name" value="cNMP-bd_dom"/>
</dbReference>
<proteinExistence type="predicted"/>
<name>A0ABT3GNU6_9BACT</name>
<dbReference type="Gene3D" id="3.30.70.20">
    <property type="match status" value="2"/>
</dbReference>
<feature type="domain" description="4Fe-4S ferredoxin-type" evidence="8">
    <location>
        <begin position="421"/>
        <end position="440"/>
    </location>
</feature>
<evidence type="ECO:0000259" key="8">
    <source>
        <dbReference type="PROSITE" id="PS51379"/>
    </source>
</evidence>
<keyword evidence="4" id="KW-0408">Iron</keyword>
<keyword evidence="5" id="KW-0411">Iron-sulfur</keyword>
<protein>
    <submittedName>
        <fullName evidence="9">Cyclic nucleotide-binding domain-containing protein</fullName>
    </submittedName>
</protein>
<evidence type="ECO:0000313" key="9">
    <source>
        <dbReference type="EMBL" id="MCW1925189.1"/>
    </source>
</evidence>
<feature type="domain" description="4Fe-4S ferredoxin-type" evidence="8">
    <location>
        <begin position="490"/>
        <end position="519"/>
    </location>
</feature>
<dbReference type="Pfam" id="PF13247">
    <property type="entry name" value="Fer4_11"/>
    <property type="match status" value="1"/>
</dbReference>
<evidence type="ECO:0000313" key="10">
    <source>
        <dbReference type="Proteomes" id="UP001320876"/>
    </source>
</evidence>
<evidence type="ECO:0000256" key="4">
    <source>
        <dbReference type="ARBA" id="ARBA00023004"/>
    </source>
</evidence>
<dbReference type="InterPro" id="IPR017896">
    <property type="entry name" value="4Fe4S_Fe-S-bd"/>
</dbReference>
<evidence type="ECO:0000256" key="3">
    <source>
        <dbReference type="ARBA" id="ARBA00022737"/>
    </source>
</evidence>
<evidence type="ECO:0000256" key="6">
    <source>
        <dbReference type="SAM" id="MobiDB-lite"/>
    </source>
</evidence>
<accession>A0ABT3GNU6</accession>
<sequence length="580" mass="64542">MADSDSTLDSLTRKATRPKRWDDPLDPAMSDATVDMLMKEEPFASMNEAGFPKGTPLRGILKADSAVRSFDAGEIVLRRGDYGTSAYLVLSGEVQVVLKPHLDPKILGRSPSEKRKNLFSRFAQLWTNRSEAEEWSQNSLRVSDDFRESVDASRNAVYLQDFPQTISGVQTDPVRKGQMFGEISALSRMPRTATVIATEPGTQLLEFSWEGLRDLMKYDAALGRQIDANYRKYSLRAFMRDIPLFAHLDANSPEFEALCNEARFETFGAYNWSGDYRSMASRDRATLASQEPVVVKEGDYLNGVHFVRAGFCRVSQRHGNGERTLKYIGAGSMFGFDEIAAHWNDPSQEMTAQHSLRTLGYAHLIFIPTAVIEKHARREIKRSAKTNAPRPPGGRSAGNGVLPPANLMEFMAERRFFNGTQSMVIDMDRCTRCDDCVRACAATHDGNPRFLRHGPMVDNLMVANACMHCVDPVCMIGCPTGAIHRVSVGGEVVINPSTCIGCGICAANCPYDAIRMVEVRSKGGRFWVDDQQQPILKATKCDLCIEQTGGPACQRACPHDALVRTDLTRETSLMQWLKER</sequence>
<organism evidence="9 10">
    <name type="scientific">Luteolibacter arcticus</name>
    <dbReference type="NCBI Taxonomy" id="1581411"/>
    <lineage>
        <taxon>Bacteria</taxon>
        <taxon>Pseudomonadati</taxon>
        <taxon>Verrucomicrobiota</taxon>
        <taxon>Verrucomicrobiia</taxon>
        <taxon>Verrucomicrobiales</taxon>
        <taxon>Verrucomicrobiaceae</taxon>
        <taxon>Luteolibacter</taxon>
    </lineage>
</organism>
<dbReference type="PROSITE" id="PS51379">
    <property type="entry name" value="4FE4S_FER_2"/>
    <property type="match status" value="2"/>
</dbReference>
<keyword evidence="3" id="KW-0677">Repeat</keyword>
<dbReference type="InterPro" id="IPR014710">
    <property type="entry name" value="RmlC-like_jellyroll"/>
</dbReference>
<feature type="domain" description="Cyclic nucleotide-binding" evidence="7">
    <location>
        <begin position="294"/>
        <end position="335"/>
    </location>
</feature>
<dbReference type="InterPro" id="IPR050294">
    <property type="entry name" value="RnfB_subfamily"/>
</dbReference>
<gene>
    <name evidence="9" type="ORF">OKA05_21695</name>
</gene>
<dbReference type="InterPro" id="IPR018490">
    <property type="entry name" value="cNMP-bd_dom_sf"/>
</dbReference>
<dbReference type="PRINTS" id="PR00103">
    <property type="entry name" value="CAMPKINASE"/>
</dbReference>
<dbReference type="CDD" id="cd16367">
    <property type="entry name" value="DMSOR_beta_like"/>
    <property type="match status" value="1"/>
</dbReference>
<feature type="region of interest" description="Disordered" evidence="6">
    <location>
        <begin position="1"/>
        <end position="28"/>
    </location>
</feature>
<dbReference type="SUPFAM" id="SSF54862">
    <property type="entry name" value="4Fe-4S ferredoxins"/>
    <property type="match status" value="1"/>
</dbReference>
<evidence type="ECO:0000256" key="5">
    <source>
        <dbReference type="ARBA" id="ARBA00023014"/>
    </source>
</evidence>
<dbReference type="PROSITE" id="PS50042">
    <property type="entry name" value="CNMP_BINDING_3"/>
    <property type="match status" value="2"/>
</dbReference>
<dbReference type="RefSeq" id="WP_264489295.1">
    <property type="nucleotide sequence ID" value="NZ_JAPDDT010000012.1"/>
</dbReference>
<dbReference type="Proteomes" id="UP001320876">
    <property type="component" value="Unassembled WGS sequence"/>
</dbReference>
<reference evidence="9 10" key="1">
    <citation type="submission" date="2022-10" db="EMBL/GenBank/DDBJ databases">
        <title>Luteolibacter arcticus strain CCTCC AB 2014275, whole genome shotgun sequencing project.</title>
        <authorList>
            <person name="Zhao G."/>
            <person name="Shen L."/>
        </authorList>
    </citation>
    <scope>NUCLEOTIDE SEQUENCE [LARGE SCALE GENOMIC DNA]</scope>
    <source>
        <strain evidence="9 10">CCTCC AB 2014275</strain>
    </source>
</reference>
<evidence type="ECO:0000256" key="1">
    <source>
        <dbReference type="ARBA" id="ARBA00022485"/>
    </source>
</evidence>
<comment type="caution">
    <text evidence="9">The sequence shown here is derived from an EMBL/GenBank/DDBJ whole genome shotgun (WGS) entry which is preliminary data.</text>
</comment>
<keyword evidence="10" id="KW-1185">Reference proteome</keyword>
<feature type="compositionally biased region" description="Polar residues" evidence="6">
    <location>
        <begin position="1"/>
        <end position="10"/>
    </location>
</feature>
<evidence type="ECO:0000259" key="7">
    <source>
        <dbReference type="PROSITE" id="PS50042"/>
    </source>
</evidence>
<evidence type="ECO:0000256" key="2">
    <source>
        <dbReference type="ARBA" id="ARBA00022723"/>
    </source>
</evidence>
<feature type="domain" description="Cyclic nucleotide-binding" evidence="7">
    <location>
        <begin position="68"/>
        <end position="233"/>
    </location>
</feature>
<dbReference type="Gene3D" id="2.60.120.10">
    <property type="entry name" value="Jelly Rolls"/>
    <property type="match status" value="2"/>
</dbReference>
<keyword evidence="1" id="KW-0004">4Fe-4S</keyword>
<dbReference type="PROSITE" id="PS00198">
    <property type="entry name" value="4FE4S_FER_1"/>
    <property type="match status" value="1"/>
</dbReference>
<dbReference type="Pfam" id="PF00027">
    <property type="entry name" value="cNMP_binding"/>
    <property type="match status" value="2"/>
</dbReference>
<dbReference type="PANTHER" id="PTHR42859">
    <property type="entry name" value="OXIDOREDUCTASE"/>
    <property type="match status" value="1"/>
</dbReference>
<dbReference type="EMBL" id="JAPDDT010000012">
    <property type="protein sequence ID" value="MCW1925189.1"/>
    <property type="molecule type" value="Genomic_DNA"/>
</dbReference>
<dbReference type="InterPro" id="IPR017900">
    <property type="entry name" value="4Fe4S_Fe_S_CS"/>
</dbReference>
<dbReference type="CDD" id="cd00038">
    <property type="entry name" value="CAP_ED"/>
    <property type="match status" value="2"/>
</dbReference>
<dbReference type="SUPFAM" id="SSF51206">
    <property type="entry name" value="cAMP-binding domain-like"/>
    <property type="match status" value="2"/>
</dbReference>
<keyword evidence="2" id="KW-0479">Metal-binding</keyword>